<evidence type="ECO:0000313" key="2">
    <source>
        <dbReference type="Proteomes" id="UP001055879"/>
    </source>
</evidence>
<accession>A0ACB9FH03</accession>
<proteinExistence type="predicted"/>
<reference evidence="2" key="1">
    <citation type="journal article" date="2022" name="Mol. Ecol. Resour.">
        <title>The genomes of chicory, endive, great burdock and yacon provide insights into Asteraceae palaeo-polyploidization history and plant inulin production.</title>
        <authorList>
            <person name="Fan W."/>
            <person name="Wang S."/>
            <person name="Wang H."/>
            <person name="Wang A."/>
            <person name="Jiang F."/>
            <person name="Liu H."/>
            <person name="Zhao H."/>
            <person name="Xu D."/>
            <person name="Zhang Y."/>
        </authorList>
    </citation>
    <scope>NUCLEOTIDE SEQUENCE [LARGE SCALE GENOMIC DNA]</scope>
    <source>
        <strain evidence="2">cv. Niubang</strain>
    </source>
</reference>
<keyword evidence="2" id="KW-1185">Reference proteome</keyword>
<organism evidence="1 2">
    <name type="scientific">Arctium lappa</name>
    <name type="common">Greater burdock</name>
    <name type="synonym">Lappa major</name>
    <dbReference type="NCBI Taxonomy" id="4217"/>
    <lineage>
        <taxon>Eukaryota</taxon>
        <taxon>Viridiplantae</taxon>
        <taxon>Streptophyta</taxon>
        <taxon>Embryophyta</taxon>
        <taxon>Tracheophyta</taxon>
        <taxon>Spermatophyta</taxon>
        <taxon>Magnoliopsida</taxon>
        <taxon>eudicotyledons</taxon>
        <taxon>Gunneridae</taxon>
        <taxon>Pentapetalae</taxon>
        <taxon>asterids</taxon>
        <taxon>campanulids</taxon>
        <taxon>Asterales</taxon>
        <taxon>Asteraceae</taxon>
        <taxon>Carduoideae</taxon>
        <taxon>Cardueae</taxon>
        <taxon>Arctiinae</taxon>
        <taxon>Arctium</taxon>
    </lineage>
</organism>
<sequence length="94" mass="10956">MVFIVQGSVKSSQNLSKGVVATSMLYPRGYLGDELLSWYKFANEWLKRTARYYSSNWRTWAAINIQLGWRRYVARMRPTVDSVTVENGVNDRML</sequence>
<comment type="caution">
    <text evidence="1">The sequence shown here is derived from an EMBL/GenBank/DDBJ whole genome shotgun (WGS) entry which is preliminary data.</text>
</comment>
<dbReference type="EMBL" id="CM042047">
    <property type="protein sequence ID" value="KAI3770347.1"/>
    <property type="molecule type" value="Genomic_DNA"/>
</dbReference>
<protein>
    <submittedName>
        <fullName evidence="1">Uncharacterized protein</fullName>
    </submittedName>
</protein>
<gene>
    <name evidence="1" type="ORF">L6452_01475</name>
</gene>
<name>A0ACB9FH03_ARCLA</name>
<dbReference type="Proteomes" id="UP001055879">
    <property type="component" value="Linkage Group LG01"/>
</dbReference>
<evidence type="ECO:0000313" key="1">
    <source>
        <dbReference type="EMBL" id="KAI3770347.1"/>
    </source>
</evidence>
<reference evidence="1 2" key="2">
    <citation type="journal article" date="2022" name="Mol. Ecol. Resour.">
        <title>The genomes of chicory, endive, great burdock and yacon provide insights into Asteraceae paleo-polyploidization history and plant inulin production.</title>
        <authorList>
            <person name="Fan W."/>
            <person name="Wang S."/>
            <person name="Wang H."/>
            <person name="Wang A."/>
            <person name="Jiang F."/>
            <person name="Liu H."/>
            <person name="Zhao H."/>
            <person name="Xu D."/>
            <person name="Zhang Y."/>
        </authorList>
    </citation>
    <scope>NUCLEOTIDE SEQUENCE [LARGE SCALE GENOMIC DNA]</scope>
    <source>
        <strain evidence="2">cv. Niubang</strain>
    </source>
</reference>